<dbReference type="SMART" id="SM00855">
    <property type="entry name" value="PGAM"/>
    <property type="match status" value="1"/>
</dbReference>
<keyword evidence="2" id="KW-1185">Reference proteome</keyword>
<dbReference type="PANTHER" id="PTHR48100">
    <property type="entry name" value="BROAD-SPECIFICITY PHOSPHATASE YOR283W-RELATED"/>
    <property type="match status" value="1"/>
</dbReference>
<dbReference type="InterPro" id="IPR013078">
    <property type="entry name" value="His_Pase_superF_clade-1"/>
</dbReference>
<sequence>MLIGLIRHGVTDWNIQGKIQGQTDIPLNEEGRRQAALLAERLIKEPYTWHYVITSKLSRAHETGAIIAERLGIPLLEPDLRLNERNFGQAEGLTVSEREAKWGKEWNKFELGQEQEAEVQKRALEFMEDMWNRYPDRNLLVVSHGGFLSQLYSAVYKDQHTERIGNLSLSIVEKKDLDWVPLLYNCTQHLLETDK</sequence>
<dbReference type="Pfam" id="PF00300">
    <property type="entry name" value="His_Phos_1"/>
    <property type="match status" value="1"/>
</dbReference>
<comment type="caution">
    <text evidence="1">The sequence shown here is derived from an EMBL/GenBank/DDBJ whole genome shotgun (WGS) entry which is preliminary data.</text>
</comment>
<name>A0ABS4GZS2_9BACL</name>
<accession>A0ABS4GZS2</accession>
<dbReference type="RefSeq" id="WP_209845323.1">
    <property type="nucleotide sequence ID" value="NZ_CBCRVE010000001.1"/>
</dbReference>
<dbReference type="EMBL" id="JAGGKP010000001">
    <property type="protein sequence ID" value="MBP1935778.1"/>
    <property type="molecule type" value="Genomic_DNA"/>
</dbReference>
<gene>
    <name evidence="1" type="ORF">J2Z20_000639</name>
</gene>
<dbReference type="CDD" id="cd07067">
    <property type="entry name" value="HP_PGM_like"/>
    <property type="match status" value="1"/>
</dbReference>
<dbReference type="Gene3D" id="3.40.50.1240">
    <property type="entry name" value="Phosphoglycerate mutase-like"/>
    <property type="match status" value="1"/>
</dbReference>
<proteinExistence type="predicted"/>
<dbReference type="InterPro" id="IPR050275">
    <property type="entry name" value="PGM_Phosphatase"/>
</dbReference>
<evidence type="ECO:0000313" key="2">
    <source>
        <dbReference type="Proteomes" id="UP001519273"/>
    </source>
</evidence>
<dbReference type="Proteomes" id="UP001519273">
    <property type="component" value="Unassembled WGS sequence"/>
</dbReference>
<reference evidence="1 2" key="1">
    <citation type="submission" date="2021-03" db="EMBL/GenBank/DDBJ databases">
        <title>Genomic Encyclopedia of Type Strains, Phase IV (KMG-IV): sequencing the most valuable type-strain genomes for metagenomic binning, comparative biology and taxonomic classification.</title>
        <authorList>
            <person name="Goeker M."/>
        </authorList>
    </citation>
    <scope>NUCLEOTIDE SEQUENCE [LARGE SCALE GENOMIC DNA]</scope>
    <source>
        <strain evidence="1 2">DSM 23491</strain>
    </source>
</reference>
<protein>
    <submittedName>
        <fullName evidence="1">Broad specificity phosphatase PhoE</fullName>
    </submittedName>
</protein>
<dbReference type="SUPFAM" id="SSF53254">
    <property type="entry name" value="Phosphoglycerate mutase-like"/>
    <property type="match status" value="1"/>
</dbReference>
<organism evidence="1 2">
    <name type="scientific">Paenibacillus sediminis</name>
    <dbReference type="NCBI Taxonomy" id="664909"/>
    <lineage>
        <taxon>Bacteria</taxon>
        <taxon>Bacillati</taxon>
        <taxon>Bacillota</taxon>
        <taxon>Bacilli</taxon>
        <taxon>Bacillales</taxon>
        <taxon>Paenibacillaceae</taxon>
        <taxon>Paenibacillus</taxon>
    </lineage>
</organism>
<evidence type="ECO:0000313" key="1">
    <source>
        <dbReference type="EMBL" id="MBP1935778.1"/>
    </source>
</evidence>
<dbReference type="InterPro" id="IPR029033">
    <property type="entry name" value="His_PPase_superfam"/>
</dbReference>